<sequence>MSLCKIQKLIRAGAMLILLNTIVWVSSCISKHERLISFSSQYSHDFSEKELDDPEQYPMEKIISQQQVRDTLILEVDLPFSGCADLEGNIHIKNDSLILFYYLTDETLCTEQIHYLLTYKIMNQERMKYKPALQYKKRYKNY</sequence>
<evidence type="ECO:0000313" key="1">
    <source>
        <dbReference type="EMBL" id="QHT71004.1"/>
    </source>
</evidence>
<dbReference type="PROSITE" id="PS51257">
    <property type="entry name" value="PROKAR_LIPOPROTEIN"/>
    <property type="match status" value="1"/>
</dbReference>
<gene>
    <name evidence="1" type="ORF">GXP67_32320</name>
</gene>
<organism evidence="1 2">
    <name type="scientific">Rhodocytophaga rosea</name>
    <dbReference type="NCBI Taxonomy" id="2704465"/>
    <lineage>
        <taxon>Bacteria</taxon>
        <taxon>Pseudomonadati</taxon>
        <taxon>Bacteroidota</taxon>
        <taxon>Cytophagia</taxon>
        <taxon>Cytophagales</taxon>
        <taxon>Rhodocytophagaceae</taxon>
        <taxon>Rhodocytophaga</taxon>
    </lineage>
</organism>
<evidence type="ECO:0000313" key="2">
    <source>
        <dbReference type="Proteomes" id="UP000480178"/>
    </source>
</evidence>
<evidence type="ECO:0008006" key="3">
    <source>
        <dbReference type="Google" id="ProtNLM"/>
    </source>
</evidence>
<name>A0A6C0GT64_9BACT</name>
<protein>
    <recommendedName>
        <fullName evidence="3">Lipoprotein</fullName>
    </recommendedName>
</protein>
<dbReference type="RefSeq" id="WP_162446947.1">
    <property type="nucleotide sequence ID" value="NZ_CP048222.1"/>
</dbReference>
<accession>A0A6C0GT64</accession>
<keyword evidence="2" id="KW-1185">Reference proteome</keyword>
<dbReference type="Proteomes" id="UP000480178">
    <property type="component" value="Chromosome"/>
</dbReference>
<dbReference type="AlphaFoldDB" id="A0A6C0GT64"/>
<dbReference type="EMBL" id="CP048222">
    <property type="protein sequence ID" value="QHT71004.1"/>
    <property type="molecule type" value="Genomic_DNA"/>
</dbReference>
<reference evidence="1 2" key="1">
    <citation type="submission" date="2020-01" db="EMBL/GenBank/DDBJ databases">
        <authorList>
            <person name="Kim M.K."/>
        </authorList>
    </citation>
    <scope>NUCLEOTIDE SEQUENCE [LARGE SCALE GENOMIC DNA]</scope>
    <source>
        <strain evidence="1 2">172606-1</strain>
    </source>
</reference>
<dbReference type="KEGG" id="rhoz:GXP67_32320"/>
<proteinExistence type="predicted"/>